<name>A0ABP7ASK1_9MICO</name>
<comment type="caution">
    <text evidence="1">The sequence shown here is derived from an EMBL/GenBank/DDBJ whole genome shotgun (WGS) entry which is preliminary data.</text>
</comment>
<accession>A0ABP7ASK1</accession>
<sequence length="147" mass="15239">MASDIVLDDTSITLQDADTVTISQGDRRVEINLRSNRSRMVVGSDEAPGFLTLDGTNARISIMQGGVIAQSASVREELSVGSGGGEGGTHPGSIRVTGRTGVLLTVDGAAGQIEIAGHGNLLDRLAELAALRATVSRLESRVRALES</sequence>
<organism evidence="1 2">
    <name type="scientific">Microbacterium awajiense</name>
    <dbReference type="NCBI Taxonomy" id="415214"/>
    <lineage>
        <taxon>Bacteria</taxon>
        <taxon>Bacillati</taxon>
        <taxon>Actinomycetota</taxon>
        <taxon>Actinomycetes</taxon>
        <taxon>Micrococcales</taxon>
        <taxon>Microbacteriaceae</taxon>
        <taxon>Microbacterium</taxon>
    </lineage>
</organism>
<dbReference type="EMBL" id="BAAAYU010000005">
    <property type="protein sequence ID" value="GAA3639720.1"/>
    <property type="molecule type" value="Genomic_DNA"/>
</dbReference>
<keyword evidence="2" id="KW-1185">Reference proteome</keyword>
<dbReference type="RefSeq" id="WP_344738878.1">
    <property type="nucleotide sequence ID" value="NZ_BAAAYU010000005.1"/>
</dbReference>
<dbReference type="Proteomes" id="UP001501697">
    <property type="component" value="Unassembled WGS sequence"/>
</dbReference>
<reference evidence="2" key="1">
    <citation type="journal article" date="2019" name="Int. J. Syst. Evol. Microbiol.">
        <title>The Global Catalogue of Microorganisms (GCM) 10K type strain sequencing project: providing services to taxonomists for standard genome sequencing and annotation.</title>
        <authorList>
            <consortium name="The Broad Institute Genomics Platform"/>
            <consortium name="The Broad Institute Genome Sequencing Center for Infectious Disease"/>
            <person name="Wu L."/>
            <person name="Ma J."/>
        </authorList>
    </citation>
    <scope>NUCLEOTIDE SEQUENCE [LARGE SCALE GENOMIC DNA]</scope>
    <source>
        <strain evidence="2">JCM 16544</strain>
    </source>
</reference>
<evidence type="ECO:0008006" key="3">
    <source>
        <dbReference type="Google" id="ProtNLM"/>
    </source>
</evidence>
<evidence type="ECO:0000313" key="1">
    <source>
        <dbReference type="EMBL" id="GAA3639720.1"/>
    </source>
</evidence>
<gene>
    <name evidence="1" type="ORF">GCM10022200_23990</name>
</gene>
<proteinExistence type="predicted"/>
<protein>
    <recommendedName>
        <fullName evidence="3">DUF2345 domain-containing protein</fullName>
    </recommendedName>
</protein>
<evidence type="ECO:0000313" key="2">
    <source>
        <dbReference type="Proteomes" id="UP001501697"/>
    </source>
</evidence>